<organism evidence="2 3">
    <name type="scientific">Piscinibacter terrae</name>
    <dbReference type="NCBI Taxonomy" id="2496871"/>
    <lineage>
        <taxon>Bacteria</taxon>
        <taxon>Pseudomonadati</taxon>
        <taxon>Pseudomonadota</taxon>
        <taxon>Betaproteobacteria</taxon>
        <taxon>Burkholderiales</taxon>
        <taxon>Sphaerotilaceae</taxon>
        <taxon>Piscinibacter</taxon>
    </lineage>
</organism>
<reference evidence="2 3" key="1">
    <citation type="submission" date="2018-08" db="EMBL/GenBank/DDBJ databases">
        <authorList>
            <person name="Khan S.A."/>
            <person name="Jeon C.O."/>
            <person name="Chun B.H."/>
            <person name="Jeong S.E."/>
        </authorList>
    </citation>
    <scope>NUCLEOTIDE SEQUENCE [LARGE SCALE GENOMIC DNA]</scope>
    <source>
        <strain evidence="2 3">S-16</strain>
    </source>
</reference>
<comment type="caution">
    <text evidence="2">The sequence shown here is derived from an EMBL/GenBank/DDBJ whole genome shotgun (WGS) entry which is preliminary data.</text>
</comment>
<dbReference type="AlphaFoldDB" id="A0A3N7JY06"/>
<dbReference type="EMBL" id="QUSW01000004">
    <property type="protein sequence ID" value="RQP23755.1"/>
    <property type="molecule type" value="Genomic_DNA"/>
</dbReference>
<evidence type="ECO:0000313" key="2">
    <source>
        <dbReference type="EMBL" id="RQP23755.1"/>
    </source>
</evidence>
<name>A0A3N7JY06_9BURK</name>
<evidence type="ECO:0000313" key="3">
    <source>
        <dbReference type="Proteomes" id="UP000267464"/>
    </source>
</evidence>
<proteinExistence type="predicted"/>
<feature type="region of interest" description="Disordered" evidence="1">
    <location>
        <begin position="106"/>
        <end position="126"/>
    </location>
</feature>
<evidence type="ECO:0000256" key="1">
    <source>
        <dbReference type="SAM" id="MobiDB-lite"/>
    </source>
</evidence>
<sequence>MTAPASAPARIEVVEPAVAKTSGNDPFAALATAPNAASTPLAAASAASSNAATPVVASASASAASAPVVTAMATHQPVVPAKAVKPASHRPAHAHAEVVASQKYHTAADSTARDAKPAKTATNGRDPDVDLLAALMAHLGQPDAKGAKPNLDDTSIAKLVKRCESLSGDEAAQCQKRICDGYWGKAQACPAPTASKRE</sequence>
<accession>A0A3N7JY06</accession>
<reference evidence="2 3" key="2">
    <citation type="submission" date="2018-12" db="EMBL/GenBank/DDBJ databases">
        <title>Rhizobacter gummiphilus sp. nov., a rubber-degrading bacterium isolated from the soil of a botanical garden in Japan.</title>
        <authorList>
            <person name="Shunsuke S.S."/>
        </authorList>
    </citation>
    <scope>NUCLEOTIDE SEQUENCE [LARGE SCALE GENOMIC DNA]</scope>
    <source>
        <strain evidence="2 3">S-16</strain>
    </source>
</reference>
<keyword evidence="3" id="KW-1185">Reference proteome</keyword>
<protein>
    <submittedName>
        <fullName evidence="2">Uncharacterized protein</fullName>
    </submittedName>
</protein>
<dbReference type="Proteomes" id="UP000267464">
    <property type="component" value="Unassembled WGS sequence"/>
</dbReference>
<dbReference type="OrthoDB" id="8724867at2"/>
<dbReference type="RefSeq" id="WP_124541481.1">
    <property type="nucleotide sequence ID" value="NZ_QUSW01000004.1"/>
</dbReference>
<gene>
    <name evidence="2" type="ORF">DZC73_16660</name>
</gene>